<proteinExistence type="predicted"/>
<organism evidence="1 2">
    <name type="scientific">Actinomadura logoneensis</name>
    <dbReference type="NCBI Taxonomy" id="2293572"/>
    <lineage>
        <taxon>Bacteria</taxon>
        <taxon>Bacillati</taxon>
        <taxon>Actinomycetota</taxon>
        <taxon>Actinomycetes</taxon>
        <taxon>Streptosporangiales</taxon>
        <taxon>Thermomonosporaceae</taxon>
        <taxon>Actinomadura</taxon>
    </lineage>
</organism>
<dbReference type="AlphaFoldDB" id="A0A372JQQ3"/>
<name>A0A372JQQ3_9ACTN</name>
<comment type="caution">
    <text evidence="1">The sequence shown here is derived from an EMBL/GenBank/DDBJ whole genome shotgun (WGS) entry which is preliminary data.</text>
</comment>
<reference evidence="1 2" key="1">
    <citation type="submission" date="2018-08" db="EMBL/GenBank/DDBJ databases">
        <title>Actinomadura jelena sp. nov., a novel Actinomycete isolated from soil in Chad.</title>
        <authorList>
            <person name="Shi L."/>
        </authorList>
    </citation>
    <scope>NUCLEOTIDE SEQUENCE [LARGE SCALE GENOMIC DNA]</scope>
    <source>
        <strain evidence="1 2">NEAU-G17</strain>
    </source>
</reference>
<evidence type="ECO:0000313" key="2">
    <source>
        <dbReference type="Proteomes" id="UP000261811"/>
    </source>
</evidence>
<dbReference type="OrthoDB" id="3871936at2"/>
<sequence>MPGDTDSAAVRGGSPDSVVDRVADFYGAYIDAVDDGTDDLGSELRAHYLTEDLRQRLAAWEEANPADGVLRAQDVPSHWDVRYHDSGAGHVFTTVTLTWGTGPDAGHTRLAVQSDLSTKLISDIEDGAQEGASGSNGCRDGA</sequence>
<dbReference type="EMBL" id="QURH01000141">
    <property type="protein sequence ID" value="RFU42279.1"/>
    <property type="molecule type" value="Genomic_DNA"/>
</dbReference>
<evidence type="ECO:0000313" key="1">
    <source>
        <dbReference type="EMBL" id="RFU42279.1"/>
    </source>
</evidence>
<accession>A0A372JQQ3</accession>
<dbReference type="Proteomes" id="UP000261811">
    <property type="component" value="Unassembled WGS sequence"/>
</dbReference>
<keyword evidence="2" id="KW-1185">Reference proteome</keyword>
<dbReference type="Gene3D" id="3.10.450.50">
    <property type="match status" value="1"/>
</dbReference>
<protein>
    <submittedName>
        <fullName evidence="1">Uncharacterized protein</fullName>
    </submittedName>
</protein>
<gene>
    <name evidence="1" type="ORF">DZF91_07310</name>
</gene>